<organism evidence="2 3">
    <name type="scientific">Algoriphagus lacus</name>
    <dbReference type="NCBI Taxonomy" id="2056311"/>
    <lineage>
        <taxon>Bacteria</taxon>
        <taxon>Pseudomonadati</taxon>
        <taxon>Bacteroidota</taxon>
        <taxon>Cytophagia</taxon>
        <taxon>Cytophagales</taxon>
        <taxon>Cyclobacteriaceae</taxon>
        <taxon>Algoriphagus</taxon>
    </lineage>
</organism>
<dbReference type="Pfam" id="PF00027">
    <property type="entry name" value="cNMP_binding"/>
    <property type="match status" value="1"/>
</dbReference>
<evidence type="ECO:0000313" key="2">
    <source>
        <dbReference type="EMBL" id="RIW17094.1"/>
    </source>
</evidence>
<dbReference type="SUPFAM" id="SSF51206">
    <property type="entry name" value="cAMP-binding domain-like"/>
    <property type="match status" value="1"/>
</dbReference>
<protein>
    <submittedName>
        <fullName evidence="2">Crp/Fnr family transcriptional regulator</fullName>
    </submittedName>
</protein>
<comment type="caution">
    <text evidence="2">The sequence shown here is derived from an EMBL/GenBank/DDBJ whole genome shotgun (WGS) entry which is preliminary data.</text>
</comment>
<dbReference type="EMBL" id="QXML01000002">
    <property type="protein sequence ID" value="RIW17094.1"/>
    <property type="molecule type" value="Genomic_DNA"/>
</dbReference>
<dbReference type="OrthoDB" id="667553at2"/>
<gene>
    <name evidence="2" type="ORF">D0X99_04875</name>
</gene>
<sequence>MSHPVLLDHLESFIPLNQGEKALVEDRFEFRLVKRREKILSAGEVCRKYTFVVKGCFRMFGVDDKGFEHNIQFAAENDWIADIGSFYTQKSSQLNIEALEASEVLQIQQQDLFFLFTHVSKLNRIFKVMIDHKYIELQNRVLQNFSSTAQQRYLAFLEQYPQLFHRLPNIQIASYLGITPEFLSKIRKNLQSKG</sequence>
<dbReference type="RefSeq" id="WP_119476532.1">
    <property type="nucleotide sequence ID" value="NZ_QXML01000002.1"/>
</dbReference>
<proteinExistence type="predicted"/>
<dbReference type="InterPro" id="IPR000595">
    <property type="entry name" value="cNMP-bd_dom"/>
</dbReference>
<dbReference type="InterPro" id="IPR018490">
    <property type="entry name" value="cNMP-bd_dom_sf"/>
</dbReference>
<dbReference type="AlphaFoldDB" id="A0A418PU36"/>
<evidence type="ECO:0000313" key="3">
    <source>
        <dbReference type="Proteomes" id="UP000283522"/>
    </source>
</evidence>
<name>A0A418PU36_9BACT</name>
<reference evidence="2 3" key="1">
    <citation type="submission" date="2018-09" db="EMBL/GenBank/DDBJ databases">
        <authorList>
            <person name="Wang X."/>
            <person name="Du Z."/>
        </authorList>
    </citation>
    <scope>NUCLEOTIDE SEQUENCE [LARGE SCALE GENOMIC DNA]</scope>
    <source>
        <strain evidence="2 3">N3</strain>
    </source>
</reference>
<keyword evidence="3" id="KW-1185">Reference proteome</keyword>
<dbReference type="PROSITE" id="PS50042">
    <property type="entry name" value="CNMP_BINDING_3"/>
    <property type="match status" value="1"/>
</dbReference>
<dbReference type="InterPro" id="IPR014710">
    <property type="entry name" value="RmlC-like_jellyroll"/>
</dbReference>
<accession>A0A418PU36</accession>
<dbReference type="Gene3D" id="2.60.120.10">
    <property type="entry name" value="Jelly Rolls"/>
    <property type="match status" value="1"/>
</dbReference>
<dbReference type="CDD" id="cd00038">
    <property type="entry name" value="CAP_ED"/>
    <property type="match status" value="1"/>
</dbReference>
<evidence type="ECO:0000259" key="1">
    <source>
        <dbReference type="PROSITE" id="PS50042"/>
    </source>
</evidence>
<dbReference type="Proteomes" id="UP000283522">
    <property type="component" value="Unassembled WGS sequence"/>
</dbReference>
<feature type="domain" description="Cyclic nucleotide-binding" evidence="1">
    <location>
        <begin position="12"/>
        <end position="112"/>
    </location>
</feature>